<sequence length="104" mass="11921">MFEEELMRKIVKNKHLADKRFVHISVINHTRQKMFLEFGFRVESLGKSGNCRNAKNPKQSGCLSGCSDKFGIDSKLECLRGHKVNEDETGKVSKLGTRRLRPRS</sequence>
<comment type="caution">
    <text evidence="1">The sequence shown here is derived from an EMBL/GenBank/DDBJ whole genome shotgun (WGS) entry which is preliminary data.</text>
</comment>
<name>A0AAV7IVG0_COTGL</name>
<dbReference type="AlphaFoldDB" id="A0AAV7IVG0"/>
<evidence type="ECO:0000313" key="1">
    <source>
        <dbReference type="EMBL" id="KAH0560757.1"/>
    </source>
</evidence>
<evidence type="ECO:0000313" key="2">
    <source>
        <dbReference type="Proteomes" id="UP000826195"/>
    </source>
</evidence>
<keyword evidence="2" id="KW-1185">Reference proteome</keyword>
<gene>
    <name evidence="1" type="ORF">KQX54_008122</name>
</gene>
<dbReference type="EMBL" id="JAHXZJ010000374">
    <property type="protein sequence ID" value="KAH0560757.1"/>
    <property type="molecule type" value="Genomic_DNA"/>
</dbReference>
<reference evidence="1 2" key="1">
    <citation type="journal article" date="2021" name="J. Hered.">
        <title>A chromosome-level genome assembly of the parasitoid wasp, Cotesia glomerata (Hymenoptera: Braconidae).</title>
        <authorList>
            <person name="Pinto B.J."/>
            <person name="Weis J.J."/>
            <person name="Gamble T."/>
            <person name="Ode P.J."/>
            <person name="Paul R."/>
            <person name="Zaspel J.M."/>
        </authorList>
    </citation>
    <scope>NUCLEOTIDE SEQUENCE [LARGE SCALE GENOMIC DNA]</scope>
    <source>
        <strain evidence="1">CgM1</strain>
    </source>
</reference>
<protein>
    <submittedName>
        <fullName evidence="1">Uncharacterized protein</fullName>
    </submittedName>
</protein>
<proteinExistence type="predicted"/>
<organism evidence="1 2">
    <name type="scientific">Cotesia glomerata</name>
    <name type="common">Lepidopteran parasitic wasp</name>
    <name type="synonym">Apanteles glomeratus</name>
    <dbReference type="NCBI Taxonomy" id="32391"/>
    <lineage>
        <taxon>Eukaryota</taxon>
        <taxon>Metazoa</taxon>
        <taxon>Ecdysozoa</taxon>
        <taxon>Arthropoda</taxon>
        <taxon>Hexapoda</taxon>
        <taxon>Insecta</taxon>
        <taxon>Pterygota</taxon>
        <taxon>Neoptera</taxon>
        <taxon>Endopterygota</taxon>
        <taxon>Hymenoptera</taxon>
        <taxon>Apocrita</taxon>
        <taxon>Ichneumonoidea</taxon>
        <taxon>Braconidae</taxon>
        <taxon>Microgastrinae</taxon>
        <taxon>Cotesia</taxon>
    </lineage>
</organism>
<dbReference type="Proteomes" id="UP000826195">
    <property type="component" value="Unassembled WGS sequence"/>
</dbReference>
<accession>A0AAV7IVG0</accession>